<sequence>MNIYVKISGFKYNTFGLRQEWVYSFLTNGENFLKDNTLGPKQIEAFIYLLKDCELIDKNKNLTPLFHILKSIYLKDGPYSQILWGITWINLCFNSSIFTLWSIFSPGTYNRKEIINIMFLNYGKNNQSLKSGYSTLKETLSKSPIGEILGQGIPIKKGKIIQGFNKVGLKSLHPIVILYNLYKYAERENLYEIDLYSLENTLYSPQKIFSISSIDLQKSLLDDSQYYNLYRLSLDRPGLIILYDSLKAINILEKYVGGEKK</sequence>
<gene>
    <name evidence="1" type="ORF">ENW00_00080</name>
</gene>
<dbReference type="AlphaFoldDB" id="A0A7C3MGL8"/>
<protein>
    <recommendedName>
        <fullName evidence="2">DUF4007 family protein</fullName>
    </recommendedName>
</protein>
<organism evidence="1">
    <name type="scientific">Dictyoglomus thermophilum</name>
    <dbReference type="NCBI Taxonomy" id="14"/>
    <lineage>
        <taxon>Bacteria</taxon>
        <taxon>Pseudomonadati</taxon>
        <taxon>Dictyoglomota</taxon>
        <taxon>Dictyoglomia</taxon>
        <taxon>Dictyoglomales</taxon>
        <taxon>Dictyoglomaceae</taxon>
        <taxon>Dictyoglomus</taxon>
    </lineage>
</organism>
<name>A0A7C3MGL8_DICTH</name>
<accession>A0A7C3MGL8</accession>
<dbReference type="EMBL" id="DTIN01000003">
    <property type="protein sequence ID" value="HFX12550.1"/>
    <property type="molecule type" value="Genomic_DNA"/>
</dbReference>
<evidence type="ECO:0000313" key="1">
    <source>
        <dbReference type="EMBL" id="HFX12550.1"/>
    </source>
</evidence>
<comment type="caution">
    <text evidence="1">The sequence shown here is derived from an EMBL/GenBank/DDBJ whole genome shotgun (WGS) entry which is preliminary data.</text>
</comment>
<evidence type="ECO:0008006" key="2">
    <source>
        <dbReference type="Google" id="ProtNLM"/>
    </source>
</evidence>
<reference evidence="1" key="1">
    <citation type="journal article" date="2020" name="mSystems">
        <title>Genome- and Community-Level Interaction Insights into Carbon Utilization and Element Cycling Functions of Hydrothermarchaeota in Hydrothermal Sediment.</title>
        <authorList>
            <person name="Zhou Z."/>
            <person name="Liu Y."/>
            <person name="Xu W."/>
            <person name="Pan J."/>
            <person name="Luo Z.H."/>
            <person name="Li M."/>
        </authorList>
    </citation>
    <scope>NUCLEOTIDE SEQUENCE [LARGE SCALE GENOMIC DNA]</scope>
    <source>
        <strain evidence="1">SpSt-81</strain>
    </source>
</reference>
<proteinExistence type="predicted"/>